<dbReference type="EMBL" id="JAQGDS010000010">
    <property type="protein sequence ID" value="KAJ6257637.1"/>
    <property type="molecule type" value="Genomic_DNA"/>
</dbReference>
<reference evidence="2" key="1">
    <citation type="submission" date="2023-01" db="EMBL/GenBank/DDBJ databases">
        <title>The chitinases involved in constricting ring structure development in the nematode-trapping fungus Drechslerella dactyloides.</title>
        <authorList>
            <person name="Wang R."/>
            <person name="Zhang L."/>
            <person name="Tang P."/>
            <person name="Li S."/>
            <person name="Liang L."/>
        </authorList>
    </citation>
    <scope>NUCLEOTIDE SEQUENCE</scope>
    <source>
        <strain evidence="2">YMF1.00031</strain>
    </source>
</reference>
<accession>A0AAD6IWG1</accession>
<feature type="region of interest" description="Disordered" evidence="1">
    <location>
        <begin position="183"/>
        <end position="202"/>
    </location>
</feature>
<comment type="caution">
    <text evidence="2">The sequence shown here is derived from an EMBL/GenBank/DDBJ whole genome shotgun (WGS) entry which is preliminary data.</text>
</comment>
<name>A0AAD6IWG1_DREDA</name>
<organism evidence="2 3">
    <name type="scientific">Drechslerella dactyloides</name>
    <name type="common">Nematode-trapping fungus</name>
    <name type="synonym">Arthrobotrys dactyloides</name>
    <dbReference type="NCBI Taxonomy" id="74499"/>
    <lineage>
        <taxon>Eukaryota</taxon>
        <taxon>Fungi</taxon>
        <taxon>Dikarya</taxon>
        <taxon>Ascomycota</taxon>
        <taxon>Pezizomycotina</taxon>
        <taxon>Orbiliomycetes</taxon>
        <taxon>Orbiliales</taxon>
        <taxon>Orbiliaceae</taxon>
        <taxon>Drechslerella</taxon>
    </lineage>
</organism>
<evidence type="ECO:0000313" key="2">
    <source>
        <dbReference type="EMBL" id="KAJ6257637.1"/>
    </source>
</evidence>
<protein>
    <submittedName>
        <fullName evidence="2">Uncharacterized protein</fullName>
    </submittedName>
</protein>
<evidence type="ECO:0000313" key="3">
    <source>
        <dbReference type="Proteomes" id="UP001221413"/>
    </source>
</evidence>
<proteinExistence type="predicted"/>
<dbReference type="AlphaFoldDB" id="A0AAD6IWG1"/>
<evidence type="ECO:0000256" key="1">
    <source>
        <dbReference type="SAM" id="MobiDB-lite"/>
    </source>
</evidence>
<dbReference type="Proteomes" id="UP001221413">
    <property type="component" value="Unassembled WGS sequence"/>
</dbReference>
<sequence length="318" mass="35979">MYDTLRDDKVLQELYTTKAELDATISTSELGSPSFKSHVSAMVAVRKQIGTRKEYLKRHLLAQERQEFFDRCDSLDINAQIEEQNDQNLSGTTEGPAMEEDSSQQASITRPSRLKVIERIKSDYPTNSIDPILVNRFLEYINDATWSDEAKRYKKKKKTEYRRALASQAKGSALVTDAKGMRAKRNYESAEGSSLEEDQTDYGTARPSEMDGLDIINCYQNSAQQAYTILIGDQGAGRRWENISEIVKIAARLDVQQRVSTSAKCVIEGADSLVEYFLRRAHYVERSSARKYKKQIWRNAGDVKETAGDDSPENTATV</sequence>
<keyword evidence="3" id="KW-1185">Reference proteome</keyword>
<feature type="region of interest" description="Disordered" evidence="1">
    <location>
        <begin position="80"/>
        <end position="110"/>
    </location>
</feature>
<gene>
    <name evidence="2" type="ORF">Dda_7424</name>
</gene>